<evidence type="ECO:0000313" key="2">
    <source>
        <dbReference type="Proteomes" id="UP000005239"/>
    </source>
</evidence>
<dbReference type="PANTHER" id="PTHR22943:SF248">
    <property type="entry name" value="SEVEN TM RECEPTOR"/>
    <property type="match status" value="1"/>
</dbReference>
<reference evidence="1" key="2">
    <citation type="submission" date="2022-06" db="UniProtKB">
        <authorList>
            <consortium name="EnsemblMetazoa"/>
        </authorList>
    </citation>
    <scope>IDENTIFICATION</scope>
    <source>
        <strain evidence="1">PS312</strain>
    </source>
</reference>
<dbReference type="InterPro" id="IPR019428">
    <property type="entry name" value="7TM_GPCR_serpentine_rcpt_Str"/>
</dbReference>
<protein>
    <submittedName>
        <fullName evidence="1">G protein-coupled receptor</fullName>
    </submittedName>
</protein>
<sequence length="347" mass="39559">KKGQKGRKGRLFGNGSDVRYIFFFEMDPFRLTCSVISFLTNSLLALLIISLRIPYFSSFKWYLLALPINNILYTFALLFMDVHHGIHEEAVFTVSFGILPGLAGVGVYQSIISNYYSVFFLLFLFRFSLVYKGAYASSSLHGFLSSSTAILPTVTFVLVVDLFYFCLPTVFYRPDSFTVDYIAPRMKTLFNKGRDYGYDVQIIWINRSNGFPYHNFLGAVGTVSIVLISLMSFAFIGRIIRRFIRNGPKSKSKLLRNKEVVIYRILLSQVGVFYLGIASAMTILTIFPFIPSINGIMPYLSYFFKYSVVLPPAISPLLLFIQLRDIRIAFFNWVKKITSASTNAIEE</sequence>
<dbReference type="EnsemblMetazoa" id="PPA38552.1">
    <property type="protein sequence ID" value="PPA38552.1"/>
    <property type="gene ID" value="WBGene00276921"/>
</dbReference>
<evidence type="ECO:0000313" key="1">
    <source>
        <dbReference type="EnsemblMetazoa" id="PPA38552.1"/>
    </source>
</evidence>
<organism evidence="1 2">
    <name type="scientific">Pristionchus pacificus</name>
    <name type="common">Parasitic nematode worm</name>
    <dbReference type="NCBI Taxonomy" id="54126"/>
    <lineage>
        <taxon>Eukaryota</taxon>
        <taxon>Metazoa</taxon>
        <taxon>Ecdysozoa</taxon>
        <taxon>Nematoda</taxon>
        <taxon>Chromadorea</taxon>
        <taxon>Rhabditida</taxon>
        <taxon>Rhabditina</taxon>
        <taxon>Diplogasteromorpha</taxon>
        <taxon>Diplogasteroidea</taxon>
        <taxon>Neodiplogasteridae</taxon>
        <taxon>Pristionchus</taxon>
    </lineage>
</organism>
<gene>
    <name evidence="1" type="primary">WBGene00276921</name>
</gene>
<name>A0A2A6D075_PRIPA</name>
<proteinExistence type="predicted"/>
<dbReference type="Proteomes" id="UP000005239">
    <property type="component" value="Unassembled WGS sequence"/>
</dbReference>
<keyword evidence="2" id="KW-1185">Reference proteome</keyword>
<dbReference type="AlphaFoldDB" id="A0A2A6D075"/>
<reference evidence="2" key="1">
    <citation type="journal article" date="2008" name="Nat. Genet.">
        <title>The Pristionchus pacificus genome provides a unique perspective on nematode lifestyle and parasitism.</title>
        <authorList>
            <person name="Dieterich C."/>
            <person name="Clifton S.W."/>
            <person name="Schuster L.N."/>
            <person name="Chinwalla A."/>
            <person name="Delehaunty K."/>
            <person name="Dinkelacker I."/>
            <person name="Fulton L."/>
            <person name="Fulton R."/>
            <person name="Godfrey J."/>
            <person name="Minx P."/>
            <person name="Mitreva M."/>
            <person name="Roeseler W."/>
            <person name="Tian H."/>
            <person name="Witte H."/>
            <person name="Yang S.P."/>
            <person name="Wilson R.K."/>
            <person name="Sommer R.J."/>
        </authorList>
    </citation>
    <scope>NUCLEOTIDE SEQUENCE [LARGE SCALE GENOMIC DNA]</scope>
    <source>
        <strain evidence="2">PS312</strain>
    </source>
</reference>
<accession>A0A2A6D075</accession>
<dbReference type="Pfam" id="PF10326">
    <property type="entry name" value="7TM_GPCR_Str"/>
    <property type="match status" value="1"/>
</dbReference>
<dbReference type="PANTHER" id="PTHR22943">
    <property type="entry name" value="7-TRANSMEMBRANE DOMAIN RECEPTOR C.ELEGANS"/>
    <property type="match status" value="1"/>
</dbReference>
<accession>A0A8R1YU66</accession>